<dbReference type="Proteomes" id="UP000240572">
    <property type="component" value="Unassembled WGS sequence"/>
</dbReference>
<proteinExistence type="predicted"/>
<dbReference type="RefSeq" id="WP_106523528.1">
    <property type="nucleotide sequence ID" value="NZ_PYGD01000005.1"/>
</dbReference>
<name>A0A2P8D386_9BACT</name>
<keyword evidence="2" id="KW-1185">Reference proteome</keyword>
<evidence type="ECO:0000313" key="2">
    <source>
        <dbReference type="Proteomes" id="UP000240572"/>
    </source>
</evidence>
<evidence type="ECO:0000313" key="1">
    <source>
        <dbReference type="EMBL" id="PSK91636.1"/>
    </source>
</evidence>
<organism evidence="1 2">
    <name type="scientific">Taibaiella chishuiensis</name>
    <dbReference type="NCBI Taxonomy" id="1434707"/>
    <lineage>
        <taxon>Bacteria</taxon>
        <taxon>Pseudomonadati</taxon>
        <taxon>Bacteroidota</taxon>
        <taxon>Chitinophagia</taxon>
        <taxon>Chitinophagales</taxon>
        <taxon>Chitinophagaceae</taxon>
        <taxon>Taibaiella</taxon>
    </lineage>
</organism>
<protein>
    <submittedName>
        <fullName evidence="1">Uncharacterized protein</fullName>
    </submittedName>
</protein>
<accession>A0A2P8D386</accession>
<gene>
    <name evidence="1" type="ORF">B0I18_105221</name>
</gene>
<comment type="caution">
    <text evidence="1">The sequence shown here is derived from an EMBL/GenBank/DDBJ whole genome shotgun (WGS) entry which is preliminary data.</text>
</comment>
<dbReference type="EMBL" id="PYGD01000005">
    <property type="protein sequence ID" value="PSK91636.1"/>
    <property type="molecule type" value="Genomic_DNA"/>
</dbReference>
<sequence length="189" mass="21926">MEQPDHIQVNEKYLEDYWRTMIKGDETVDFYRAQLRFIDAFKNELSITGADGLYLKKDIWNVSLNPDALQNFVTIPTIVGILDYIGCTQLAATVIPIVFQGLFKVQNFKISLKDEKIFLSLPLMDDNVYKSAEQLYKSLPKATRKKISEFDFFDTIENFVKAGLAQEKDGKYLILEKNQTKVQFSFMPR</sequence>
<reference evidence="1 2" key="1">
    <citation type="submission" date="2018-03" db="EMBL/GenBank/DDBJ databases">
        <title>Genomic Encyclopedia of Type Strains, Phase III (KMG-III): the genomes of soil and plant-associated and newly described type strains.</title>
        <authorList>
            <person name="Whitman W."/>
        </authorList>
    </citation>
    <scope>NUCLEOTIDE SEQUENCE [LARGE SCALE GENOMIC DNA]</scope>
    <source>
        <strain evidence="1 2">CGMCC 1.12700</strain>
    </source>
</reference>
<dbReference type="AlphaFoldDB" id="A0A2P8D386"/>